<evidence type="ECO:0000256" key="11">
    <source>
        <dbReference type="ARBA" id="ARBA00047944"/>
    </source>
</evidence>
<dbReference type="CDD" id="cd18084">
    <property type="entry name" value="RsmE-like"/>
    <property type="match status" value="1"/>
</dbReference>
<dbReference type="NCBIfam" id="NF008692">
    <property type="entry name" value="PRK11713.1-5"/>
    <property type="match status" value="1"/>
</dbReference>
<evidence type="ECO:0000256" key="9">
    <source>
        <dbReference type="ARBA" id="ARBA00022691"/>
    </source>
</evidence>
<dbReference type="PANTHER" id="PTHR30027:SF3">
    <property type="entry name" value="16S RRNA (URACIL(1498)-N(3))-METHYLTRANSFERASE"/>
    <property type="match status" value="1"/>
</dbReference>
<evidence type="ECO:0000256" key="8">
    <source>
        <dbReference type="ARBA" id="ARBA00022679"/>
    </source>
</evidence>
<dbReference type="SUPFAM" id="SSF88697">
    <property type="entry name" value="PUA domain-like"/>
    <property type="match status" value="1"/>
</dbReference>
<evidence type="ECO:0000259" key="14">
    <source>
        <dbReference type="Pfam" id="PF20260"/>
    </source>
</evidence>
<feature type="domain" description="Ribosomal RNA small subunit methyltransferase E PUA-like" evidence="14">
    <location>
        <begin position="18"/>
        <end position="61"/>
    </location>
</feature>
<name>A0A097AQQ7_THEKI</name>
<proteinExistence type="inferred from homology"/>
<dbReference type="InterPro" id="IPR029028">
    <property type="entry name" value="Alpha/beta_knot_MTases"/>
</dbReference>
<dbReference type="AlphaFoldDB" id="A0A097AQQ7"/>
<evidence type="ECO:0000313" key="15">
    <source>
        <dbReference type="EMBL" id="AIS52171.1"/>
    </source>
</evidence>
<dbReference type="InterPro" id="IPR046886">
    <property type="entry name" value="RsmE_MTase_dom"/>
</dbReference>
<dbReference type="KEGG" id="tki:TKV_c09940"/>
<keyword evidence="16" id="KW-1185">Reference proteome</keyword>
<comment type="subcellular location">
    <subcellularLocation>
        <location evidence="1 12">Cytoplasm</location>
    </subcellularLocation>
</comment>
<dbReference type="Proteomes" id="UP000029669">
    <property type="component" value="Chromosome"/>
</dbReference>
<comment type="function">
    <text evidence="10 12">Specifically methylates the N3 position of the uracil ring of uridine 1498 (m3U1498) in 16S rRNA. Acts on the fully assembled 30S ribosomal subunit.</text>
</comment>
<dbReference type="SUPFAM" id="SSF75217">
    <property type="entry name" value="alpha/beta knot"/>
    <property type="match status" value="1"/>
</dbReference>
<evidence type="ECO:0000256" key="5">
    <source>
        <dbReference type="ARBA" id="ARBA00022490"/>
    </source>
</evidence>
<evidence type="ECO:0000256" key="10">
    <source>
        <dbReference type="ARBA" id="ARBA00025699"/>
    </source>
</evidence>
<dbReference type="InterPro" id="IPR046887">
    <property type="entry name" value="RsmE_PUA-like"/>
</dbReference>
<dbReference type="NCBIfam" id="TIGR00046">
    <property type="entry name" value="RsmE family RNA methyltransferase"/>
    <property type="match status" value="1"/>
</dbReference>
<keyword evidence="9 12" id="KW-0949">S-adenosyl-L-methionine</keyword>
<keyword evidence="6 12" id="KW-0698">rRNA processing</keyword>
<gene>
    <name evidence="15" type="primary">rsmE</name>
    <name evidence="15" type="ORF">TKV_c09940</name>
</gene>
<evidence type="ECO:0000256" key="4">
    <source>
        <dbReference type="ARBA" id="ARBA00013673"/>
    </source>
</evidence>
<dbReference type="Pfam" id="PF04452">
    <property type="entry name" value="Methyltrans_RNA"/>
    <property type="match status" value="1"/>
</dbReference>
<dbReference type="GO" id="GO:0005737">
    <property type="term" value="C:cytoplasm"/>
    <property type="evidence" value="ECO:0007669"/>
    <property type="project" value="UniProtKB-SubCell"/>
</dbReference>
<dbReference type="InterPro" id="IPR029026">
    <property type="entry name" value="tRNA_m1G_MTases_N"/>
</dbReference>
<dbReference type="InterPro" id="IPR006700">
    <property type="entry name" value="RsmE"/>
</dbReference>
<sequence>MRKFFVDKEKIKENFAYIEGKDTHHIINVLRLKKGDKIVISDGSTEYLTSIYDVEKNRVILFLESKLQSNTESSIEIALFQGLPKSDKMELIIQKCTEIGVKKFIPIITRYSVVNIKNSNLNKKIERWNKISQEACKQSGRTSLPEICMPISFEEALKQIDEFDLCIIPYEKEKTLKLKEVLDGVKNIKKVAIFIGPEGGFSEKEIDLALRYSAKLVSLGPRILRTETAAISVCSIVMYELGDMG</sequence>
<evidence type="ECO:0000256" key="12">
    <source>
        <dbReference type="PIRNR" id="PIRNR015601"/>
    </source>
</evidence>
<comment type="catalytic activity">
    <reaction evidence="11 12">
        <text>uridine(1498) in 16S rRNA + S-adenosyl-L-methionine = N(3)-methyluridine(1498) in 16S rRNA + S-adenosyl-L-homocysteine + H(+)</text>
        <dbReference type="Rhea" id="RHEA:42920"/>
        <dbReference type="Rhea" id="RHEA-COMP:10283"/>
        <dbReference type="Rhea" id="RHEA-COMP:10284"/>
        <dbReference type="ChEBI" id="CHEBI:15378"/>
        <dbReference type="ChEBI" id="CHEBI:57856"/>
        <dbReference type="ChEBI" id="CHEBI:59789"/>
        <dbReference type="ChEBI" id="CHEBI:65315"/>
        <dbReference type="ChEBI" id="CHEBI:74502"/>
        <dbReference type="EC" id="2.1.1.193"/>
    </reaction>
</comment>
<dbReference type="EMBL" id="CP009170">
    <property type="protein sequence ID" value="AIS52171.1"/>
    <property type="molecule type" value="Genomic_DNA"/>
</dbReference>
<dbReference type="GO" id="GO:0070042">
    <property type="term" value="F:rRNA (uridine-N3-)-methyltransferase activity"/>
    <property type="evidence" value="ECO:0007669"/>
    <property type="project" value="TreeGrafter"/>
</dbReference>
<dbReference type="InterPro" id="IPR015947">
    <property type="entry name" value="PUA-like_sf"/>
</dbReference>
<evidence type="ECO:0000259" key="13">
    <source>
        <dbReference type="Pfam" id="PF04452"/>
    </source>
</evidence>
<protein>
    <recommendedName>
        <fullName evidence="4 12">Ribosomal RNA small subunit methyltransferase E</fullName>
        <ecNumber evidence="3 12">2.1.1.193</ecNumber>
    </recommendedName>
</protein>
<dbReference type="HOGENOM" id="CLU_067442_3_0_9"/>
<comment type="similarity">
    <text evidence="2 12">Belongs to the RNA methyltransferase RsmE family.</text>
</comment>
<dbReference type="Gene3D" id="3.40.1280.10">
    <property type="match status" value="1"/>
</dbReference>
<dbReference type="Pfam" id="PF20260">
    <property type="entry name" value="PUA_4"/>
    <property type="match status" value="1"/>
</dbReference>
<evidence type="ECO:0000256" key="2">
    <source>
        <dbReference type="ARBA" id="ARBA00005528"/>
    </source>
</evidence>
<dbReference type="STRING" id="2325.TKV_c09940"/>
<dbReference type="EC" id="2.1.1.193" evidence="3 12"/>
<evidence type="ECO:0000313" key="16">
    <source>
        <dbReference type="Proteomes" id="UP000029669"/>
    </source>
</evidence>
<evidence type="ECO:0000256" key="3">
    <source>
        <dbReference type="ARBA" id="ARBA00012328"/>
    </source>
</evidence>
<evidence type="ECO:0000256" key="6">
    <source>
        <dbReference type="ARBA" id="ARBA00022552"/>
    </source>
</evidence>
<accession>A0A097AQQ7</accession>
<keyword evidence="8 12" id="KW-0808">Transferase</keyword>
<dbReference type="OrthoDB" id="9815641at2"/>
<dbReference type="eggNOG" id="COG1385">
    <property type="taxonomic scope" value="Bacteria"/>
</dbReference>
<dbReference type="GO" id="GO:0070475">
    <property type="term" value="P:rRNA base methylation"/>
    <property type="evidence" value="ECO:0007669"/>
    <property type="project" value="TreeGrafter"/>
</dbReference>
<dbReference type="PIRSF" id="PIRSF015601">
    <property type="entry name" value="MTase_slr0722"/>
    <property type="match status" value="1"/>
</dbReference>
<feature type="domain" description="Ribosomal RNA small subunit methyltransferase E methyltransferase" evidence="13">
    <location>
        <begin position="72"/>
        <end position="237"/>
    </location>
</feature>
<evidence type="ECO:0000256" key="7">
    <source>
        <dbReference type="ARBA" id="ARBA00022603"/>
    </source>
</evidence>
<keyword evidence="7 12" id="KW-0489">Methyltransferase</keyword>
<organism evidence="15 16">
    <name type="scientific">Thermoanaerobacter kivui</name>
    <name type="common">Acetogenium kivui</name>
    <dbReference type="NCBI Taxonomy" id="2325"/>
    <lineage>
        <taxon>Bacteria</taxon>
        <taxon>Bacillati</taxon>
        <taxon>Bacillota</taxon>
        <taxon>Clostridia</taxon>
        <taxon>Thermoanaerobacterales</taxon>
        <taxon>Thermoanaerobacteraceae</taxon>
        <taxon>Thermoanaerobacter</taxon>
    </lineage>
</organism>
<dbReference type="RefSeq" id="WP_049684967.1">
    <property type="nucleotide sequence ID" value="NZ_CP009170.1"/>
</dbReference>
<keyword evidence="5 12" id="KW-0963">Cytoplasm</keyword>
<dbReference type="PANTHER" id="PTHR30027">
    <property type="entry name" value="RIBOSOMAL RNA SMALL SUBUNIT METHYLTRANSFERASE E"/>
    <property type="match status" value="1"/>
</dbReference>
<evidence type="ECO:0000256" key="1">
    <source>
        <dbReference type="ARBA" id="ARBA00004496"/>
    </source>
</evidence>
<reference evidence="16" key="1">
    <citation type="journal article" date="2015" name="Genome Announc.">
        <title>Whole-Genome Sequences of 80 Environmental and Clinical Isolates of Burkholderia pseudomallei.</title>
        <authorList>
            <person name="Johnson S.L."/>
            <person name="Baker A.L."/>
            <person name="Chain P.S."/>
            <person name="Currie B.J."/>
            <person name="Daligault H.E."/>
            <person name="Davenport K.W."/>
            <person name="Davis C.B."/>
            <person name="Inglis T.J."/>
            <person name="Kaestli M."/>
            <person name="Koren S."/>
            <person name="Mayo M."/>
            <person name="Merritt A.J."/>
            <person name="Price E.P."/>
            <person name="Sarovich D.S."/>
            <person name="Warner J."/>
            <person name="Rosovitz M.J."/>
        </authorList>
    </citation>
    <scope>NUCLEOTIDE SEQUENCE [LARGE SCALE GENOMIC DNA]</scope>
    <source>
        <strain evidence="16">DSM 2030</strain>
    </source>
</reference>
<dbReference type="Gene3D" id="2.40.240.20">
    <property type="entry name" value="Hypothetical PUA domain-like, domain 1"/>
    <property type="match status" value="1"/>
</dbReference>